<dbReference type="AlphaFoldDB" id="A0A4S8MGY7"/>
<reference evidence="1 2" key="1">
    <citation type="journal article" date="2019" name="Nat. Ecol. Evol.">
        <title>Megaphylogeny resolves global patterns of mushroom evolution.</title>
        <authorList>
            <person name="Varga T."/>
            <person name="Krizsan K."/>
            <person name="Foldi C."/>
            <person name="Dima B."/>
            <person name="Sanchez-Garcia M."/>
            <person name="Sanchez-Ramirez S."/>
            <person name="Szollosi G.J."/>
            <person name="Szarkandi J.G."/>
            <person name="Papp V."/>
            <person name="Albert L."/>
            <person name="Andreopoulos W."/>
            <person name="Angelini C."/>
            <person name="Antonin V."/>
            <person name="Barry K.W."/>
            <person name="Bougher N.L."/>
            <person name="Buchanan P."/>
            <person name="Buyck B."/>
            <person name="Bense V."/>
            <person name="Catcheside P."/>
            <person name="Chovatia M."/>
            <person name="Cooper J."/>
            <person name="Damon W."/>
            <person name="Desjardin D."/>
            <person name="Finy P."/>
            <person name="Geml J."/>
            <person name="Haridas S."/>
            <person name="Hughes K."/>
            <person name="Justo A."/>
            <person name="Karasinski D."/>
            <person name="Kautmanova I."/>
            <person name="Kiss B."/>
            <person name="Kocsube S."/>
            <person name="Kotiranta H."/>
            <person name="LaButti K.M."/>
            <person name="Lechner B.E."/>
            <person name="Liimatainen K."/>
            <person name="Lipzen A."/>
            <person name="Lukacs Z."/>
            <person name="Mihaltcheva S."/>
            <person name="Morgado L.N."/>
            <person name="Niskanen T."/>
            <person name="Noordeloos M.E."/>
            <person name="Ohm R.A."/>
            <person name="Ortiz-Santana B."/>
            <person name="Ovrebo C."/>
            <person name="Racz N."/>
            <person name="Riley R."/>
            <person name="Savchenko A."/>
            <person name="Shiryaev A."/>
            <person name="Soop K."/>
            <person name="Spirin V."/>
            <person name="Szebenyi C."/>
            <person name="Tomsovsky M."/>
            <person name="Tulloss R.E."/>
            <person name="Uehling J."/>
            <person name="Grigoriev I.V."/>
            <person name="Vagvolgyi C."/>
            <person name="Papp T."/>
            <person name="Martin F.M."/>
            <person name="Miettinen O."/>
            <person name="Hibbett D.S."/>
            <person name="Nagy L.G."/>
        </authorList>
    </citation>
    <scope>NUCLEOTIDE SEQUENCE [LARGE SCALE GENOMIC DNA]</scope>
    <source>
        <strain evidence="1 2">CBS 962.96</strain>
    </source>
</reference>
<dbReference type="Proteomes" id="UP000297245">
    <property type="component" value="Unassembled WGS sequence"/>
</dbReference>
<name>A0A4S8MGY7_DENBC</name>
<dbReference type="EMBL" id="ML179089">
    <property type="protein sequence ID" value="THV01499.1"/>
    <property type="molecule type" value="Genomic_DNA"/>
</dbReference>
<dbReference type="GO" id="GO:0003676">
    <property type="term" value="F:nucleic acid binding"/>
    <property type="evidence" value="ECO:0007669"/>
    <property type="project" value="InterPro"/>
</dbReference>
<dbReference type="Gene3D" id="3.30.420.10">
    <property type="entry name" value="Ribonuclease H-like superfamily/Ribonuclease H"/>
    <property type="match status" value="1"/>
</dbReference>
<dbReference type="OrthoDB" id="3235313at2759"/>
<keyword evidence="2" id="KW-1185">Reference proteome</keyword>
<dbReference type="InterPro" id="IPR036397">
    <property type="entry name" value="RNaseH_sf"/>
</dbReference>
<gene>
    <name evidence="1" type="ORF">K435DRAFT_655178</name>
</gene>
<accession>A0A4S8MGY7</accession>
<organism evidence="1 2">
    <name type="scientific">Dendrothele bispora (strain CBS 962.96)</name>
    <dbReference type="NCBI Taxonomy" id="1314807"/>
    <lineage>
        <taxon>Eukaryota</taxon>
        <taxon>Fungi</taxon>
        <taxon>Dikarya</taxon>
        <taxon>Basidiomycota</taxon>
        <taxon>Agaricomycotina</taxon>
        <taxon>Agaricomycetes</taxon>
        <taxon>Agaricomycetidae</taxon>
        <taxon>Agaricales</taxon>
        <taxon>Agaricales incertae sedis</taxon>
        <taxon>Dendrothele</taxon>
    </lineage>
</organism>
<protein>
    <submittedName>
        <fullName evidence="1">Uncharacterized protein</fullName>
    </submittedName>
</protein>
<proteinExistence type="predicted"/>
<evidence type="ECO:0000313" key="2">
    <source>
        <dbReference type="Proteomes" id="UP000297245"/>
    </source>
</evidence>
<sequence length="219" mass="25434">MKTVGDAVGLWPNFLYAALFAIRITTSRATGFSPYYLLYGTHPVLSFDVTEATWQTLDWDKVTSTSDLLALRILQLQRRDPKLEQASKELRSTRRRAIEDFAKRHHFQFDFSGYEPGMWVWLRESQLENLIGDKAHWTYSGPYIIHQKLHNDAFILQELDGTLMKGHVNIRRLRLFFFRPDNQTLRTRIPSNPAQPPRNVNYVFRLDSPSSSVTSDNAS</sequence>
<evidence type="ECO:0000313" key="1">
    <source>
        <dbReference type="EMBL" id="THV01499.1"/>
    </source>
</evidence>